<dbReference type="PANTHER" id="PTHR42987">
    <property type="entry name" value="PEPTIDASE S49"/>
    <property type="match status" value="1"/>
</dbReference>
<comment type="subcellular location">
    <subcellularLocation>
        <location evidence="1">Cell membrane</location>
    </subcellularLocation>
</comment>
<evidence type="ECO:0000256" key="2">
    <source>
        <dbReference type="ARBA" id="ARBA00008683"/>
    </source>
</evidence>
<keyword evidence="3" id="KW-1003">Cell membrane</keyword>
<name>A0A8J2SKG0_9STRA</name>
<evidence type="ECO:0000256" key="10">
    <source>
        <dbReference type="SAM" id="MobiDB-lite"/>
    </source>
</evidence>
<keyword evidence="4" id="KW-0645">Protease</keyword>
<comment type="similarity">
    <text evidence="2">Belongs to the peptidase S49 family.</text>
</comment>
<dbReference type="CDD" id="cd07023">
    <property type="entry name" value="S49_Sppa_N_C"/>
    <property type="match status" value="1"/>
</dbReference>
<dbReference type="GO" id="GO:0005886">
    <property type="term" value="C:plasma membrane"/>
    <property type="evidence" value="ECO:0007669"/>
    <property type="project" value="UniProtKB-SubCell"/>
</dbReference>
<dbReference type="OrthoDB" id="45421at2759"/>
<dbReference type="InterPro" id="IPR029045">
    <property type="entry name" value="ClpP/crotonase-like_dom_sf"/>
</dbReference>
<evidence type="ECO:0000256" key="4">
    <source>
        <dbReference type="ARBA" id="ARBA00022670"/>
    </source>
</evidence>
<evidence type="ECO:0000256" key="5">
    <source>
        <dbReference type="ARBA" id="ARBA00022692"/>
    </source>
</evidence>
<protein>
    <recommendedName>
        <fullName evidence="16">Peptidase S49 domain-containing protein</fullName>
    </recommendedName>
</protein>
<evidence type="ECO:0000259" key="13">
    <source>
        <dbReference type="Pfam" id="PF08496"/>
    </source>
</evidence>
<evidence type="ECO:0000256" key="3">
    <source>
        <dbReference type="ARBA" id="ARBA00022475"/>
    </source>
</evidence>
<evidence type="ECO:0000256" key="1">
    <source>
        <dbReference type="ARBA" id="ARBA00004236"/>
    </source>
</evidence>
<proteinExistence type="inferred from homology"/>
<dbReference type="InterPro" id="IPR013703">
    <property type="entry name" value="Peptidase_S49_N_proteobac"/>
</dbReference>
<evidence type="ECO:0000313" key="15">
    <source>
        <dbReference type="Proteomes" id="UP000789595"/>
    </source>
</evidence>
<keyword evidence="11" id="KW-0732">Signal</keyword>
<keyword evidence="9" id="KW-0472">Membrane</keyword>
<dbReference type="Pfam" id="PF08496">
    <property type="entry name" value="Peptidase_S49_N"/>
    <property type="match status" value="1"/>
</dbReference>
<dbReference type="GO" id="GO:0006508">
    <property type="term" value="P:proteolysis"/>
    <property type="evidence" value="ECO:0007669"/>
    <property type="project" value="UniProtKB-KW"/>
</dbReference>
<dbReference type="Pfam" id="PF01343">
    <property type="entry name" value="Peptidase_S49"/>
    <property type="match status" value="1"/>
</dbReference>
<dbReference type="InterPro" id="IPR002142">
    <property type="entry name" value="Peptidase_S49"/>
</dbReference>
<dbReference type="EMBL" id="CAKKNE010000004">
    <property type="protein sequence ID" value="CAH0374638.1"/>
    <property type="molecule type" value="Genomic_DNA"/>
</dbReference>
<keyword evidence="5" id="KW-0812">Transmembrane</keyword>
<comment type="caution">
    <text evidence="14">The sequence shown here is derived from an EMBL/GenBank/DDBJ whole genome shotgun (WGS) entry which is preliminary data.</text>
</comment>
<evidence type="ECO:0000256" key="6">
    <source>
        <dbReference type="ARBA" id="ARBA00022801"/>
    </source>
</evidence>
<evidence type="ECO:0000256" key="9">
    <source>
        <dbReference type="ARBA" id="ARBA00023136"/>
    </source>
</evidence>
<dbReference type="PANTHER" id="PTHR42987:SF4">
    <property type="entry name" value="PROTEASE SOHB-RELATED"/>
    <property type="match status" value="1"/>
</dbReference>
<dbReference type="Proteomes" id="UP000789595">
    <property type="component" value="Unassembled WGS sequence"/>
</dbReference>
<feature type="region of interest" description="Disordered" evidence="10">
    <location>
        <begin position="105"/>
        <end position="135"/>
    </location>
</feature>
<feature type="compositionally biased region" description="Basic residues" evidence="10">
    <location>
        <begin position="122"/>
        <end position="131"/>
    </location>
</feature>
<evidence type="ECO:0008006" key="16">
    <source>
        <dbReference type="Google" id="ProtNLM"/>
    </source>
</evidence>
<keyword evidence="15" id="KW-1185">Reference proteome</keyword>
<keyword evidence="6" id="KW-0378">Hydrolase</keyword>
<sequence length="611" mass="65487">MRVLLLAALQTSSAFAPPTRPLHVTKPQRQTSVQALPSLPGWVPSLPAGTGQVAGDLSLFTVKTLIAWGVPAFVVALVVFPLADAIFGGDDEDRKSQLEGGAFGDEFALEDEQPQPPGLPFGRKKPRRAPNRPKAPQYLKVERLNERLESFEFSLESASAGRYAARKARRNRRLGKAFGDELGLAGLSDDALDAVADAERDYLKKSTEARKNVLVARATLRGLAAATNATSAENATAVIEESGLGAKVKKLMPFGGSPKSNRDDALNALADATKEQQVAELDYLGVVASHLPDDVARRRLGQLASEGRDGTLEGSLSDALSFLRNSTEAKRAYVLQFDGDPAASQTANLREEVTAVLKTADASRGDEVVLKLTTGGGTVTGYGLAAAQLLRLKDAGLKLTVCVEQVAASGGYMMACCGDRIIASPFAVLGSIGVITDIPNAYERLKQEGIEFQTVTAGDFKRTVTPTKKVTKEDLAKTEADIKEIFSLFKKFVKGQRPSLDIEKVATGETWFGQDALDRHLCDELRTFDDVKLDLFEAGAEVLQVTYAPPPNTPLEALLQPAGSASLVELAKAALPVLSSLASLDVKAGQPLALDADIRDRYRLQDDRWMS</sequence>
<evidence type="ECO:0000256" key="11">
    <source>
        <dbReference type="SAM" id="SignalP"/>
    </source>
</evidence>
<accession>A0A8J2SKG0</accession>
<feature type="domain" description="Peptidase S49 N-terminal proteobacteria" evidence="13">
    <location>
        <begin position="326"/>
        <end position="389"/>
    </location>
</feature>
<evidence type="ECO:0000256" key="7">
    <source>
        <dbReference type="ARBA" id="ARBA00022825"/>
    </source>
</evidence>
<dbReference type="GO" id="GO:0004252">
    <property type="term" value="F:serine-type endopeptidase activity"/>
    <property type="evidence" value="ECO:0007669"/>
    <property type="project" value="InterPro"/>
</dbReference>
<keyword evidence="8" id="KW-1133">Transmembrane helix</keyword>
<keyword evidence="7" id="KW-0720">Serine protease</keyword>
<dbReference type="InterPro" id="IPR047272">
    <property type="entry name" value="S49_SppA_C"/>
</dbReference>
<dbReference type="NCBIfam" id="NF008745">
    <property type="entry name" value="PRK11778.1"/>
    <property type="match status" value="1"/>
</dbReference>
<feature type="domain" description="Peptidase S49" evidence="12">
    <location>
        <begin position="392"/>
        <end position="534"/>
    </location>
</feature>
<dbReference type="SUPFAM" id="SSF52096">
    <property type="entry name" value="ClpP/crotonase"/>
    <property type="match status" value="1"/>
</dbReference>
<feature type="chain" id="PRO_5035151976" description="Peptidase S49 domain-containing protein" evidence="11">
    <location>
        <begin position="22"/>
        <end position="611"/>
    </location>
</feature>
<dbReference type="Gene3D" id="3.90.226.10">
    <property type="entry name" value="2-enoyl-CoA Hydratase, Chain A, domain 1"/>
    <property type="match status" value="1"/>
</dbReference>
<evidence type="ECO:0000259" key="12">
    <source>
        <dbReference type="Pfam" id="PF01343"/>
    </source>
</evidence>
<reference evidence="14" key="1">
    <citation type="submission" date="2021-11" db="EMBL/GenBank/DDBJ databases">
        <authorList>
            <consortium name="Genoscope - CEA"/>
            <person name="William W."/>
        </authorList>
    </citation>
    <scope>NUCLEOTIDE SEQUENCE</scope>
</reference>
<dbReference type="AlphaFoldDB" id="A0A8J2SKG0"/>
<dbReference type="Gene3D" id="6.20.330.10">
    <property type="match status" value="1"/>
</dbReference>
<evidence type="ECO:0000256" key="8">
    <source>
        <dbReference type="ARBA" id="ARBA00022989"/>
    </source>
</evidence>
<organism evidence="14 15">
    <name type="scientific">Pelagomonas calceolata</name>
    <dbReference type="NCBI Taxonomy" id="35677"/>
    <lineage>
        <taxon>Eukaryota</taxon>
        <taxon>Sar</taxon>
        <taxon>Stramenopiles</taxon>
        <taxon>Ochrophyta</taxon>
        <taxon>Pelagophyceae</taxon>
        <taxon>Pelagomonadales</taxon>
        <taxon>Pelagomonadaceae</taxon>
        <taxon>Pelagomonas</taxon>
    </lineage>
</organism>
<feature type="signal peptide" evidence="11">
    <location>
        <begin position="1"/>
        <end position="21"/>
    </location>
</feature>
<gene>
    <name evidence="14" type="ORF">PECAL_4P19360</name>
</gene>
<evidence type="ECO:0000313" key="14">
    <source>
        <dbReference type="EMBL" id="CAH0374638.1"/>
    </source>
</evidence>